<feature type="compositionally biased region" description="Low complexity" evidence="1">
    <location>
        <begin position="378"/>
        <end position="391"/>
    </location>
</feature>
<feature type="compositionally biased region" description="Polar residues" evidence="1">
    <location>
        <begin position="1557"/>
        <end position="1572"/>
    </location>
</feature>
<feature type="domain" description="Outer membrane channel protein CpnT-like N-terminal" evidence="2">
    <location>
        <begin position="5"/>
        <end position="150"/>
    </location>
</feature>
<feature type="compositionally biased region" description="Basic and acidic residues" evidence="1">
    <location>
        <begin position="972"/>
        <end position="987"/>
    </location>
</feature>
<dbReference type="SUPFAM" id="SSF55729">
    <property type="entry name" value="Acyl-CoA N-acyltransferases (Nat)"/>
    <property type="match status" value="1"/>
</dbReference>
<keyword evidence="4" id="KW-1185">Reference proteome</keyword>
<feature type="compositionally biased region" description="Polar residues" evidence="1">
    <location>
        <begin position="1860"/>
        <end position="1876"/>
    </location>
</feature>
<reference evidence="3 4" key="1">
    <citation type="submission" date="2020-08" db="EMBL/GenBank/DDBJ databases">
        <title>Genome Sequencing of Nocardia wallacei strain FMUON74 and assembly.</title>
        <authorList>
            <person name="Toyokawa M."/>
            <person name="Uesaka K."/>
        </authorList>
    </citation>
    <scope>NUCLEOTIDE SEQUENCE [LARGE SCALE GENOMIC DNA]</scope>
    <source>
        <strain evidence="3 4">FMUON74</strain>
    </source>
</reference>
<feature type="compositionally biased region" description="Low complexity" evidence="1">
    <location>
        <begin position="583"/>
        <end position="601"/>
    </location>
</feature>
<feature type="compositionally biased region" description="Basic and acidic residues" evidence="1">
    <location>
        <begin position="1888"/>
        <end position="1899"/>
    </location>
</feature>
<feature type="compositionally biased region" description="Basic and acidic residues" evidence="1">
    <location>
        <begin position="1906"/>
        <end position="1964"/>
    </location>
</feature>
<feature type="compositionally biased region" description="Basic and acidic residues" evidence="1">
    <location>
        <begin position="619"/>
        <end position="628"/>
    </location>
</feature>
<dbReference type="KEGG" id="nwl:NWFMUON74_21980"/>
<feature type="compositionally biased region" description="Basic and acidic residues" evidence="1">
    <location>
        <begin position="1842"/>
        <end position="1852"/>
    </location>
</feature>
<feature type="region of interest" description="Disordered" evidence="1">
    <location>
        <begin position="836"/>
        <end position="1145"/>
    </location>
</feature>
<feature type="compositionally biased region" description="Pro residues" evidence="1">
    <location>
        <begin position="1491"/>
        <end position="1501"/>
    </location>
</feature>
<feature type="compositionally biased region" description="Low complexity" evidence="1">
    <location>
        <begin position="534"/>
        <end position="567"/>
    </location>
</feature>
<feature type="compositionally biased region" description="Polar residues" evidence="1">
    <location>
        <begin position="1431"/>
        <end position="1442"/>
    </location>
</feature>
<feature type="compositionally biased region" description="Basic and acidic residues" evidence="1">
    <location>
        <begin position="1000"/>
        <end position="1021"/>
    </location>
</feature>
<evidence type="ECO:0000259" key="2">
    <source>
        <dbReference type="Pfam" id="PF25547"/>
    </source>
</evidence>
<accession>A0A7G1KIT3</accession>
<dbReference type="Proteomes" id="UP000516173">
    <property type="component" value="Chromosome"/>
</dbReference>
<feature type="compositionally biased region" description="Basic and acidic residues" evidence="1">
    <location>
        <begin position="672"/>
        <end position="694"/>
    </location>
</feature>
<dbReference type="InterPro" id="IPR057746">
    <property type="entry name" value="CpnT-like_N"/>
</dbReference>
<organism evidence="3 4">
    <name type="scientific">Nocardia wallacei</name>
    <dbReference type="NCBI Taxonomy" id="480035"/>
    <lineage>
        <taxon>Bacteria</taxon>
        <taxon>Bacillati</taxon>
        <taxon>Actinomycetota</taxon>
        <taxon>Actinomycetes</taxon>
        <taxon>Mycobacteriales</taxon>
        <taxon>Nocardiaceae</taxon>
        <taxon>Nocardia</taxon>
    </lineage>
</organism>
<dbReference type="Pfam" id="PF25547">
    <property type="entry name" value="WXG100_2"/>
    <property type="match status" value="1"/>
</dbReference>
<dbReference type="InterPro" id="IPR016181">
    <property type="entry name" value="Acyl_CoA_acyltransferase"/>
</dbReference>
<feature type="compositionally biased region" description="Polar residues" evidence="1">
    <location>
        <begin position="1023"/>
        <end position="1032"/>
    </location>
</feature>
<evidence type="ECO:0000256" key="1">
    <source>
        <dbReference type="SAM" id="MobiDB-lite"/>
    </source>
</evidence>
<feature type="compositionally biased region" description="Polar residues" evidence="1">
    <location>
        <begin position="407"/>
        <end position="422"/>
    </location>
</feature>
<protein>
    <recommendedName>
        <fullName evidence="2">Outer membrane channel protein CpnT-like N-terminal domain-containing protein</fullName>
    </recommendedName>
</protein>
<feature type="compositionally biased region" description="Pro residues" evidence="1">
    <location>
        <begin position="646"/>
        <end position="656"/>
    </location>
</feature>
<gene>
    <name evidence="3" type="ORF">NWFMUON74_21980</name>
</gene>
<feature type="compositionally biased region" description="Pro residues" evidence="1">
    <location>
        <begin position="1649"/>
        <end position="1663"/>
    </location>
</feature>
<feature type="compositionally biased region" description="Low complexity" evidence="1">
    <location>
        <begin position="1050"/>
        <end position="1062"/>
    </location>
</feature>
<feature type="compositionally biased region" description="Polar residues" evidence="1">
    <location>
        <begin position="484"/>
        <end position="495"/>
    </location>
</feature>
<feature type="compositionally biased region" description="Polar residues" evidence="1">
    <location>
        <begin position="568"/>
        <end position="582"/>
    </location>
</feature>
<feature type="compositionally biased region" description="Polar residues" evidence="1">
    <location>
        <begin position="1451"/>
        <end position="1460"/>
    </location>
</feature>
<proteinExistence type="predicted"/>
<feature type="compositionally biased region" description="Pro residues" evidence="1">
    <location>
        <begin position="1610"/>
        <end position="1623"/>
    </location>
</feature>
<feature type="compositionally biased region" description="Basic and acidic residues" evidence="1">
    <location>
        <begin position="1981"/>
        <end position="1994"/>
    </location>
</feature>
<feature type="region of interest" description="Disordered" evidence="1">
    <location>
        <begin position="1334"/>
        <end position="1364"/>
    </location>
</feature>
<feature type="compositionally biased region" description="Basic and acidic residues" evidence="1">
    <location>
        <begin position="1120"/>
        <end position="1131"/>
    </location>
</feature>
<sequence length="2255" mass="239606">MGLEIPDSLQWVAKYVVGAGDWPEGDETAMRRLADSWDGLAETLGTIDEDSDAIVRDVLTALSSGQAHDTVATMWSSIGGDQGAIQELIDRCKFQADTLDKGALDIEHTKFTIIAAMIILAAELAVALATSWTGIGAAAGVAARVATQLAIRSLVRGLIQRILSRAIARAAAIGALAGLAEEGGSHLSGLLLQMARGDRDGMTGKDWQSLGLVSFAGTVGGAVGGGLGSGGALNNVMNIDSKLGRLGAVAAADSVGGVAGDVAGQAATVPFGGKFEIGLESLTSGVSTSVATTAASAGPHGHLNGVSTSGEHNSGEKPPAGNDSGAGTNDPAASNPSPGTNDPAASNPSSGTNDPGAATTSSAAHDPGSTTSKDEPGESSPSSPTPADTASPTPPPKTTDTPALSDTGVSPDTSYSHSQNPAANDPGTAPGNTDIGTPTTPPNPNVPASPDTLAPDTGVGPTDSHNPPPATQDSGNPTPALHENGTSTPDSDTSVPPQPSPHDSADPTPPGPHPTEPKAVDTPPDTGDTRPAPEHAAPAPPTADTNPPATQTSSSTTTPATSTPSMSGFSPHTTNTPDTTQRPATSPHTPATDTPTTPTPSRAETAAPPTLPGTSTRPDTTHRPEPGRPESPARPNATPDAARPTSPRPATPPARPATPSRADATQQPTSSRNERPEQFADHFDAPTQDADRELVQTGGAIGPRDPSHDVEWAEAAYEHFRADDSDIADIAHNLADQPRRDGSTGFDRAEIEQIKNHLMRDEHLLNDQQNGGLRRGRFVPSRSIAEAWIRLRAGEPLPQDIVLLEHELAEARYLRENPGASAAEAHYRANESFNWQADVPARTGESYDTPRKDQNGTDGVLQPDSGRPERGGVPLRGDGEESGPPPDHRQADTSDPGPGQQGGRPTHGDGGPHLPPVPQGRNLADQGSDPGLESSSLDLPPHRPARAPEPTDFTLDLPPIEAPEQTAASPDSTHDRSAPSDQGRETPPEWSLNLDPPTHSPERQTPNHDETADPGDTHADNTPRYTSLNIESDSYHTRAAENTSRPVGDAPPANTPAPGTTPSHPIPVGPAPHHADTAAPPVRPDSRPDDVRTGPERTHTPPEQPIHPDRPPRSPADADSPARPDEPRPSLRDMFPSNGRPADPNRLLPLLRQAIDGEYGGLRVEVDKVTCIPNEFSVKGKIFSLPDRFGYRRLVGEFSRDFAIDGDGRITANHDFLKVEEDVQGRGFATEFNRAMFDWYRKSGVHKVTLLANIDVGSYAWARHGFTFADQHVAMDQIRPRLEDQIDRAVQRAEALRQQLNSLSPGQERSPLERQLDDLDSMISQGREILDRFEVGSPNFPTPKEISQLGRPADLSPEEARNQTWPGKKIFMEPGESILWNGELILDTDTGHPLSPDNPAAGQTAHQPPRDPSGHGTDTFRNPNPDLAPDTHSTPIPGNATPTVGDAAPVNTPTPGSTPFQPTPVGPDLRRPDTTPPPVGPDPHPDDVRPEPGPTNAPPGQPTRSDIPPRSPASTPPPAQPTGPYPDQGQTPERPRWAHQNPNHHADATRLPDWWPQPTSGPAATPENSPTTRHPAPGAGNPGRATPAPGRPYPQPHPSPGENLTRAPESNPPARPVPPPHTPRPTAGLPPDTSPNGPGTQPRAGLPPHSAPPHNPGTPPYGAPPHAHTPPRAGLPPHPTTPTNPSTPPRAGLPPHPARPDAAGIPPAQRSRPGLESAPTTPIPQARPNIPGATPPHAGTPRHPGQPSATGTPPAHTRPPNDPSRPPHPAQPYGPSSRPPMPPAARPHDPATRPPHPSNRTPYNDRSTAPPHSATPSRPTDPRPPHSAAHNQPTRPMSPPESRGRPDYRGEPNHIPVQRPPTNHSGTPPRETTTHPQVPHPVGNRPPTTDHGRGWDGRHPNLPPDHPARQPGAEHWRPEPGTEPPRRPDSAWRPERQSTEPADSRTPEHDPVERGSRPPHEGPSSDRTAPPPPPTDTNDDSPTRPDEPRPRLRDLFPPNHQQADPDRWLPLLRQAIDGEYSGLRVRVEHVIGGLSPFHALPTYDLKMMAEIYDADGKWVGSVTRIFTLENNGRISVIHQDLELIRSVQGQGFATEFNRVMFGWYRESGVHNVVLLANIDVGSYAWARQGFTFADHHQAVDQIRPRLENEIEKAIHRAELLQRQLSPLPPGPERSHLENQLTDLNSTISQGQEILNRFHVGSPNFPTPQEISQLGRPADAIPGQSRQHTWPGKSVFMEPGEHIAWDAEMILEQEQH</sequence>
<feature type="compositionally biased region" description="Pro residues" evidence="1">
    <location>
        <begin position="1589"/>
        <end position="1599"/>
    </location>
</feature>
<feature type="compositionally biased region" description="Basic and acidic residues" evidence="1">
    <location>
        <begin position="1084"/>
        <end position="1112"/>
    </location>
</feature>
<name>A0A7G1KIT3_9NOCA</name>
<feature type="region of interest" description="Disordered" evidence="1">
    <location>
        <begin position="1387"/>
        <end position="2005"/>
    </location>
</feature>
<feature type="region of interest" description="Disordered" evidence="1">
    <location>
        <begin position="295"/>
        <end position="707"/>
    </location>
</feature>
<evidence type="ECO:0000313" key="4">
    <source>
        <dbReference type="Proteomes" id="UP000516173"/>
    </source>
</evidence>
<feature type="compositionally biased region" description="Pro residues" evidence="1">
    <location>
        <begin position="1509"/>
        <end position="1524"/>
    </location>
</feature>
<feature type="compositionally biased region" description="Pro residues" evidence="1">
    <location>
        <begin position="1756"/>
        <end position="1785"/>
    </location>
</feature>
<feature type="compositionally biased region" description="Polar residues" evidence="1">
    <location>
        <begin position="1798"/>
        <end position="1807"/>
    </location>
</feature>
<dbReference type="EMBL" id="AP023396">
    <property type="protein sequence ID" value="BCK54426.1"/>
    <property type="molecule type" value="Genomic_DNA"/>
</dbReference>
<feature type="compositionally biased region" description="Pro residues" evidence="1">
    <location>
        <begin position="1673"/>
        <end position="1697"/>
    </location>
</feature>
<feature type="compositionally biased region" description="Polar residues" evidence="1">
    <location>
        <begin position="325"/>
        <end position="371"/>
    </location>
</feature>
<evidence type="ECO:0000313" key="3">
    <source>
        <dbReference type="EMBL" id="BCK54426.1"/>
    </source>
</evidence>